<proteinExistence type="predicted"/>
<sequence length="189" mass="22121">MVLEKKELGKLIKQARKIHSDRIDKKYTQKMLANDIGKSQSYIGDIESGRTYPSFVVLNGIANACHVPISYFQDDQKINKDIDKFVKLQLTDLKDGEVHKIREAIKKDPDTKMEYIYNLIHEDNSDTLYENSPNDSFKTPEEAISYILKQPIIREFCEFDLKKMSTEEITDFTNEVVRQIKLISYKYKK</sequence>
<dbReference type="PROSITE" id="PS50943">
    <property type="entry name" value="HTH_CROC1"/>
    <property type="match status" value="1"/>
</dbReference>
<dbReference type="RefSeq" id="WP_268050119.1">
    <property type="nucleotide sequence ID" value="NZ_JAPQES010000004.1"/>
</dbReference>
<name>A0ABT4CS48_9CLOT</name>
<dbReference type="Gene3D" id="1.10.260.40">
    <property type="entry name" value="lambda repressor-like DNA-binding domains"/>
    <property type="match status" value="1"/>
</dbReference>
<evidence type="ECO:0000259" key="2">
    <source>
        <dbReference type="PROSITE" id="PS50943"/>
    </source>
</evidence>
<evidence type="ECO:0000313" key="4">
    <source>
        <dbReference type="Proteomes" id="UP001079657"/>
    </source>
</evidence>
<dbReference type="InterPro" id="IPR050807">
    <property type="entry name" value="TransReg_Diox_bact_type"/>
</dbReference>
<accession>A0ABT4CS48</accession>
<organism evidence="3 4">
    <name type="scientific">Clostridium ganghwense</name>
    <dbReference type="NCBI Taxonomy" id="312089"/>
    <lineage>
        <taxon>Bacteria</taxon>
        <taxon>Bacillati</taxon>
        <taxon>Bacillota</taxon>
        <taxon>Clostridia</taxon>
        <taxon>Eubacteriales</taxon>
        <taxon>Clostridiaceae</taxon>
        <taxon>Clostridium</taxon>
    </lineage>
</organism>
<protein>
    <submittedName>
        <fullName evidence="3">Helix-turn-helix transcriptional regulator</fullName>
    </submittedName>
</protein>
<dbReference type="InterPro" id="IPR001387">
    <property type="entry name" value="Cro/C1-type_HTH"/>
</dbReference>
<dbReference type="PANTHER" id="PTHR46797:SF1">
    <property type="entry name" value="METHYLPHOSPHONATE SYNTHASE"/>
    <property type="match status" value="1"/>
</dbReference>
<dbReference type="SUPFAM" id="SSF47413">
    <property type="entry name" value="lambda repressor-like DNA-binding domains"/>
    <property type="match status" value="1"/>
</dbReference>
<keyword evidence="1" id="KW-0238">DNA-binding</keyword>
<dbReference type="EMBL" id="JAPQES010000004">
    <property type="protein sequence ID" value="MCY6371248.1"/>
    <property type="molecule type" value="Genomic_DNA"/>
</dbReference>
<dbReference type="Pfam" id="PF01381">
    <property type="entry name" value="HTH_3"/>
    <property type="match status" value="1"/>
</dbReference>
<evidence type="ECO:0000313" key="3">
    <source>
        <dbReference type="EMBL" id="MCY6371248.1"/>
    </source>
</evidence>
<reference evidence="3" key="1">
    <citation type="submission" date="2022-12" db="EMBL/GenBank/DDBJ databases">
        <authorList>
            <person name="Wang J."/>
        </authorList>
    </citation>
    <scope>NUCLEOTIDE SEQUENCE</scope>
    <source>
        <strain evidence="3">HY-42-06</strain>
    </source>
</reference>
<evidence type="ECO:0000256" key="1">
    <source>
        <dbReference type="ARBA" id="ARBA00023125"/>
    </source>
</evidence>
<dbReference type="SMART" id="SM00530">
    <property type="entry name" value="HTH_XRE"/>
    <property type="match status" value="1"/>
</dbReference>
<dbReference type="InterPro" id="IPR010982">
    <property type="entry name" value="Lambda_DNA-bd_dom_sf"/>
</dbReference>
<dbReference type="Proteomes" id="UP001079657">
    <property type="component" value="Unassembled WGS sequence"/>
</dbReference>
<gene>
    <name evidence="3" type="ORF">OXH55_11430</name>
</gene>
<dbReference type="PANTHER" id="PTHR46797">
    <property type="entry name" value="HTH-TYPE TRANSCRIPTIONAL REGULATOR"/>
    <property type="match status" value="1"/>
</dbReference>
<dbReference type="CDD" id="cd00093">
    <property type="entry name" value="HTH_XRE"/>
    <property type="match status" value="1"/>
</dbReference>
<keyword evidence="4" id="KW-1185">Reference proteome</keyword>
<feature type="domain" description="HTH cro/C1-type" evidence="2">
    <location>
        <begin position="18"/>
        <end position="72"/>
    </location>
</feature>
<comment type="caution">
    <text evidence="3">The sequence shown here is derived from an EMBL/GenBank/DDBJ whole genome shotgun (WGS) entry which is preliminary data.</text>
</comment>